<comment type="catalytic activity">
    <reaction evidence="1">
        <text>1-(5-phospho-beta-D-ribosyl)-ATP + diphosphate = 5-phospho-alpha-D-ribose 1-diphosphate + ATP</text>
        <dbReference type="Rhea" id="RHEA:18473"/>
        <dbReference type="ChEBI" id="CHEBI:30616"/>
        <dbReference type="ChEBI" id="CHEBI:33019"/>
        <dbReference type="ChEBI" id="CHEBI:58017"/>
        <dbReference type="ChEBI" id="CHEBI:73183"/>
        <dbReference type="EC" id="2.4.2.17"/>
    </reaction>
</comment>
<dbReference type="GO" id="GO:0003879">
    <property type="term" value="F:ATP phosphoribosyltransferase activity"/>
    <property type="evidence" value="ECO:0007669"/>
    <property type="project" value="UniProtKB-EC"/>
</dbReference>
<proteinExistence type="inferred from homology"/>
<comment type="function">
    <text evidence="17">Catalyzes the condensation of ATP and 5-phosphoribose 1-diphosphate to form N'-(5'-phosphoribosyl)-ATP (PR-ATP). Has a crucial role in the pathway because the rate of histidine biosynthesis seems to be controlled primarily by regulation of HisG enzymatic activity.</text>
</comment>
<dbReference type="Gene3D" id="3.30.70.120">
    <property type="match status" value="1"/>
</dbReference>
<accession>A0A6J6UYI0</accession>
<keyword evidence="10" id="KW-0328">Glycosyltransferase</keyword>
<comment type="cofactor">
    <cofactor evidence="2">
        <name>Mg(2+)</name>
        <dbReference type="ChEBI" id="CHEBI:18420"/>
    </cofactor>
</comment>
<keyword evidence="12" id="KW-0479">Metal-binding</keyword>
<dbReference type="InterPro" id="IPR013115">
    <property type="entry name" value="HisG_C"/>
</dbReference>
<keyword evidence="8" id="KW-0963">Cytoplasm</keyword>
<dbReference type="GO" id="GO:0000287">
    <property type="term" value="F:magnesium ion binding"/>
    <property type="evidence" value="ECO:0007669"/>
    <property type="project" value="InterPro"/>
</dbReference>
<comment type="similarity">
    <text evidence="5">Belongs to the ATP phosphoribosyltransferase family. Long subfamily.</text>
</comment>
<keyword evidence="16" id="KW-0368">Histidine biosynthesis</keyword>
<evidence type="ECO:0000256" key="15">
    <source>
        <dbReference type="ARBA" id="ARBA00022842"/>
    </source>
</evidence>
<evidence type="ECO:0000256" key="13">
    <source>
        <dbReference type="ARBA" id="ARBA00022741"/>
    </source>
</evidence>
<evidence type="ECO:0000256" key="7">
    <source>
        <dbReference type="ARBA" id="ARBA00020998"/>
    </source>
</evidence>
<dbReference type="InterPro" id="IPR011322">
    <property type="entry name" value="N-reg_PII-like_a/b"/>
</dbReference>
<evidence type="ECO:0000256" key="8">
    <source>
        <dbReference type="ARBA" id="ARBA00022490"/>
    </source>
</evidence>
<evidence type="ECO:0000256" key="2">
    <source>
        <dbReference type="ARBA" id="ARBA00001946"/>
    </source>
</evidence>
<evidence type="ECO:0000256" key="11">
    <source>
        <dbReference type="ARBA" id="ARBA00022679"/>
    </source>
</evidence>
<keyword evidence="9" id="KW-0028">Amino-acid biosynthesis</keyword>
<keyword evidence="15" id="KW-0460">Magnesium</keyword>
<evidence type="ECO:0000256" key="17">
    <source>
        <dbReference type="ARBA" id="ARBA00024861"/>
    </source>
</evidence>
<feature type="domain" description="Histidine biosynthesis HisG C-terminal" evidence="18">
    <location>
        <begin position="2"/>
        <end position="52"/>
    </location>
</feature>
<dbReference type="AlphaFoldDB" id="A0A6J6UYI0"/>
<keyword evidence="13" id="KW-0547">Nucleotide-binding</keyword>
<dbReference type="NCBIfam" id="TIGR03455">
    <property type="entry name" value="HisG_C-term"/>
    <property type="match status" value="1"/>
</dbReference>
<reference evidence="19" key="1">
    <citation type="submission" date="2020-05" db="EMBL/GenBank/DDBJ databases">
        <authorList>
            <person name="Chiriac C."/>
            <person name="Salcher M."/>
            <person name="Ghai R."/>
            <person name="Kavagutti S V."/>
        </authorList>
    </citation>
    <scope>NUCLEOTIDE SEQUENCE</scope>
</reference>
<gene>
    <name evidence="19" type="ORF">UFOPK2855_00835</name>
</gene>
<protein>
    <recommendedName>
        <fullName evidence="7">ATP phosphoribosyltransferase</fullName>
        <ecNumber evidence="6">2.4.2.17</ecNumber>
    </recommendedName>
</protein>
<evidence type="ECO:0000256" key="12">
    <source>
        <dbReference type="ARBA" id="ARBA00022723"/>
    </source>
</evidence>
<evidence type="ECO:0000256" key="1">
    <source>
        <dbReference type="ARBA" id="ARBA00000915"/>
    </source>
</evidence>
<dbReference type="GO" id="GO:0005524">
    <property type="term" value="F:ATP binding"/>
    <property type="evidence" value="ECO:0007669"/>
    <property type="project" value="UniProtKB-KW"/>
</dbReference>
<evidence type="ECO:0000256" key="6">
    <source>
        <dbReference type="ARBA" id="ARBA00011946"/>
    </source>
</evidence>
<evidence type="ECO:0000256" key="5">
    <source>
        <dbReference type="ARBA" id="ARBA00007955"/>
    </source>
</evidence>
<evidence type="ECO:0000256" key="3">
    <source>
        <dbReference type="ARBA" id="ARBA00004496"/>
    </source>
</evidence>
<evidence type="ECO:0000259" key="18">
    <source>
        <dbReference type="Pfam" id="PF08029"/>
    </source>
</evidence>
<comment type="pathway">
    <text evidence="4">Amino-acid biosynthesis; L-histidine biosynthesis; L-histidine from 5-phospho-alpha-D-ribose 1-diphosphate: step 1/9.</text>
</comment>
<dbReference type="FunFam" id="3.30.70.120:FF:000002">
    <property type="entry name" value="ATP phosphoribosyltransferase"/>
    <property type="match status" value="1"/>
</dbReference>
<dbReference type="EC" id="2.4.2.17" evidence="6"/>
<dbReference type="Pfam" id="PF08029">
    <property type="entry name" value="HisG_C"/>
    <property type="match status" value="1"/>
</dbReference>
<dbReference type="EMBL" id="CAEZZK010000158">
    <property type="protein sequence ID" value="CAB4763749.1"/>
    <property type="molecule type" value="Genomic_DNA"/>
</dbReference>
<comment type="subcellular location">
    <subcellularLocation>
        <location evidence="3">Cytoplasm</location>
    </subcellularLocation>
</comment>
<sequence>MLPALKTPTISNLADQNWLALNTILDETTVRTIIPRLKAAGAHGIVEYPLNKIVV</sequence>
<dbReference type="GO" id="GO:0000105">
    <property type="term" value="P:L-histidine biosynthetic process"/>
    <property type="evidence" value="ECO:0007669"/>
    <property type="project" value="UniProtKB-KW"/>
</dbReference>
<evidence type="ECO:0000313" key="19">
    <source>
        <dbReference type="EMBL" id="CAB4763749.1"/>
    </source>
</evidence>
<organism evidence="19">
    <name type="scientific">freshwater metagenome</name>
    <dbReference type="NCBI Taxonomy" id="449393"/>
    <lineage>
        <taxon>unclassified sequences</taxon>
        <taxon>metagenomes</taxon>
        <taxon>ecological metagenomes</taxon>
    </lineage>
</organism>
<evidence type="ECO:0000256" key="14">
    <source>
        <dbReference type="ARBA" id="ARBA00022840"/>
    </source>
</evidence>
<evidence type="ECO:0000256" key="10">
    <source>
        <dbReference type="ARBA" id="ARBA00022676"/>
    </source>
</evidence>
<evidence type="ECO:0000256" key="9">
    <source>
        <dbReference type="ARBA" id="ARBA00022605"/>
    </source>
</evidence>
<evidence type="ECO:0000256" key="4">
    <source>
        <dbReference type="ARBA" id="ARBA00004667"/>
    </source>
</evidence>
<name>A0A6J6UYI0_9ZZZZ</name>
<dbReference type="SUPFAM" id="SSF54913">
    <property type="entry name" value="GlnB-like"/>
    <property type="match status" value="1"/>
</dbReference>
<keyword evidence="14" id="KW-0067">ATP-binding</keyword>
<dbReference type="GO" id="GO:0005737">
    <property type="term" value="C:cytoplasm"/>
    <property type="evidence" value="ECO:0007669"/>
    <property type="project" value="UniProtKB-SubCell"/>
</dbReference>
<evidence type="ECO:0000256" key="16">
    <source>
        <dbReference type="ARBA" id="ARBA00023102"/>
    </source>
</evidence>
<keyword evidence="11" id="KW-0808">Transferase</keyword>
<dbReference type="InterPro" id="IPR015867">
    <property type="entry name" value="N-reg_PII/ATP_PRibTrfase_C"/>
</dbReference>